<protein>
    <recommendedName>
        <fullName evidence="5">Glutathione peroxidase</fullName>
    </recommendedName>
</protein>
<dbReference type="SUPFAM" id="SSF52833">
    <property type="entry name" value="Thioredoxin-like"/>
    <property type="match status" value="1"/>
</dbReference>
<comment type="similarity">
    <text evidence="1">Belongs to the glutathione peroxidase family.</text>
</comment>
<dbReference type="AlphaFoldDB" id="A0A6B2LVZ9"/>
<evidence type="ECO:0008006" key="5">
    <source>
        <dbReference type="Google" id="ProtNLM"/>
    </source>
</evidence>
<dbReference type="PANTHER" id="PTHR11592:SF78">
    <property type="entry name" value="GLUTATHIONE PEROXIDASE"/>
    <property type="match status" value="1"/>
</dbReference>
<dbReference type="PANTHER" id="PTHR11592">
    <property type="entry name" value="GLUTATHIONE PEROXIDASE"/>
    <property type="match status" value="1"/>
</dbReference>
<evidence type="ECO:0000256" key="3">
    <source>
        <dbReference type="ARBA" id="ARBA00023002"/>
    </source>
</evidence>
<reference evidence="4" key="1">
    <citation type="journal article" date="2020" name="J. Eukaryot. Microbiol.">
        <title>De novo Sequencing, Assembly and Annotation of the Transcriptome for the Free-Living Testate Amoeba Arcella intermedia.</title>
        <authorList>
            <person name="Ribeiro G.M."/>
            <person name="Porfirio-Sousa A.L."/>
            <person name="Maurer-Alcala X.X."/>
            <person name="Katz L.A."/>
            <person name="Lahr D.J.G."/>
        </authorList>
    </citation>
    <scope>NUCLEOTIDE SEQUENCE</scope>
</reference>
<evidence type="ECO:0000313" key="4">
    <source>
        <dbReference type="EMBL" id="NDV41090.1"/>
    </source>
</evidence>
<organism evidence="4">
    <name type="scientific">Arcella intermedia</name>
    <dbReference type="NCBI Taxonomy" id="1963864"/>
    <lineage>
        <taxon>Eukaryota</taxon>
        <taxon>Amoebozoa</taxon>
        <taxon>Tubulinea</taxon>
        <taxon>Elardia</taxon>
        <taxon>Arcellinida</taxon>
        <taxon>Sphaerothecina</taxon>
        <taxon>Arcellidae</taxon>
        <taxon>Arcella</taxon>
    </lineage>
</organism>
<proteinExistence type="inferred from homology"/>
<dbReference type="EMBL" id="GIBP01012121">
    <property type="protein sequence ID" value="NDV41090.1"/>
    <property type="molecule type" value="Transcribed_RNA"/>
</dbReference>
<dbReference type="Gene3D" id="3.40.30.10">
    <property type="entry name" value="Glutaredoxin"/>
    <property type="match status" value="1"/>
</dbReference>
<name>A0A6B2LVZ9_9EUKA</name>
<keyword evidence="2" id="KW-0575">Peroxidase</keyword>
<dbReference type="GO" id="GO:0006979">
    <property type="term" value="P:response to oxidative stress"/>
    <property type="evidence" value="ECO:0007669"/>
    <property type="project" value="InterPro"/>
</dbReference>
<dbReference type="GO" id="GO:0004601">
    <property type="term" value="F:peroxidase activity"/>
    <property type="evidence" value="ECO:0007669"/>
    <property type="project" value="UniProtKB-KW"/>
</dbReference>
<dbReference type="InterPro" id="IPR036249">
    <property type="entry name" value="Thioredoxin-like_sf"/>
</dbReference>
<evidence type="ECO:0000256" key="1">
    <source>
        <dbReference type="ARBA" id="ARBA00006926"/>
    </source>
</evidence>
<dbReference type="InterPro" id="IPR000889">
    <property type="entry name" value="Glutathione_peroxidase"/>
</dbReference>
<accession>A0A6B2LVZ9</accession>
<sequence>MWVFLRGRIGGIMGSTIKWNFTKFLCDRNGIPIERYSPPTKPYEFKDEIIKLLDN</sequence>
<dbReference type="PROSITE" id="PS51355">
    <property type="entry name" value="GLUTATHIONE_PEROXID_3"/>
    <property type="match status" value="1"/>
</dbReference>
<evidence type="ECO:0000256" key="2">
    <source>
        <dbReference type="ARBA" id="ARBA00022559"/>
    </source>
</evidence>
<keyword evidence="3" id="KW-0560">Oxidoreductase</keyword>